<dbReference type="GO" id="GO:0035539">
    <property type="term" value="F:8-oxo-7,8-dihydrodeoxyguanosine triphosphate pyrophosphatase activity"/>
    <property type="evidence" value="ECO:0007669"/>
    <property type="project" value="TreeGrafter"/>
</dbReference>
<reference evidence="4 5" key="1">
    <citation type="submission" date="2018-07" db="EMBL/GenBank/DDBJ databases">
        <title>Section-level genome sequencing of Aspergillus section Nigri to investigate inter- and intra-species variation.</title>
        <authorList>
            <consortium name="DOE Joint Genome Institute"/>
            <person name="Vesth T.C."/>
            <person name="Nybo J.L."/>
            <person name="Theobald S."/>
            <person name="Frisvad J.C."/>
            <person name="Larsen T.O."/>
            <person name="Nielsen K.F."/>
            <person name="Hoof J.B."/>
            <person name="Brandl J."/>
            <person name="Salamov A."/>
            <person name="Riley R."/>
            <person name="Gladden J.M."/>
            <person name="Phatale P."/>
            <person name="Nielsen M.T."/>
            <person name="Lyhne E.K."/>
            <person name="Kogle M.E."/>
            <person name="Strasser K."/>
            <person name="McDonnell E."/>
            <person name="Barry K."/>
            <person name="Clum A."/>
            <person name="Chen C."/>
            <person name="Nolan M."/>
            <person name="Sandor L."/>
            <person name="Kuo A."/>
            <person name="Lipzen A."/>
            <person name="Hainaut M."/>
            <person name="Drula E."/>
            <person name="Tsang A."/>
            <person name="Magnuson J.K."/>
            <person name="Henrissat B."/>
            <person name="Wiebenga A."/>
            <person name="Simmons B.A."/>
            <person name="Makela M.R."/>
            <person name="De vries R.P."/>
            <person name="Grigoriev I.V."/>
            <person name="Mortensen U.H."/>
            <person name="Baker S.E."/>
            <person name="Andersen M.R."/>
        </authorList>
    </citation>
    <scope>NUCLEOTIDE SEQUENCE [LARGE SCALE GENOMIC DNA]</scope>
    <source>
        <strain evidence="4 5">ATCC 13496</strain>
    </source>
</reference>
<dbReference type="GO" id="GO:0006203">
    <property type="term" value="P:dGTP catabolic process"/>
    <property type="evidence" value="ECO:0007669"/>
    <property type="project" value="TreeGrafter"/>
</dbReference>
<dbReference type="Gene3D" id="3.90.79.10">
    <property type="entry name" value="Nucleoside Triphosphate Pyrophosphohydrolase"/>
    <property type="match status" value="1"/>
</dbReference>
<keyword evidence="1 2" id="KW-0378">Hydrolase</keyword>
<proteinExistence type="inferred from homology"/>
<evidence type="ECO:0000313" key="5">
    <source>
        <dbReference type="Proteomes" id="UP000253845"/>
    </source>
</evidence>
<dbReference type="PRINTS" id="PR00502">
    <property type="entry name" value="NUDIXFAMILY"/>
</dbReference>
<organism evidence="4 5">
    <name type="scientific">Aspergillus niger ATCC 13496</name>
    <dbReference type="NCBI Taxonomy" id="1353008"/>
    <lineage>
        <taxon>Eukaryota</taxon>
        <taxon>Fungi</taxon>
        <taxon>Dikarya</taxon>
        <taxon>Ascomycota</taxon>
        <taxon>Pezizomycotina</taxon>
        <taxon>Eurotiomycetes</taxon>
        <taxon>Eurotiomycetidae</taxon>
        <taxon>Eurotiales</taxon>
        <taxon>Aspergillaceae</taxon>
        <taxon>Aspergillus</taxon>
        <taxon>Aspergillus subgen. Circumdati</taxon>
    </lineage>
</organism>
<accession>A0A370C8B5</accession>
<dbReference type="AlphaFoldDB" id="A0A370C8B5"/>
<feature type="domain" description="Nudix hydrolase" evidence="3">
    <location>
        <begin position="4"/>
        <end position="161"/>
    </location>
</feature>
<dbReference type="PROSITE" id="PS00893">
    <property type="entry name" value="NUDIX_BOX"/>
    <property type="match status" value="1"/>
</dbReference>
<dbReference type="FunFam" id="3.90.79.10:FF:000060">
    <property type="entry name" value="Nudix hydrolase 1"/>
    <property type="match status" value="1"/>
</dbReference>
<dbReference type="GO" id="GO:0005829">
    <property type="term" value="C:cytosol"/>
    <property type="evidence" value="ECO:0007669"/>
    <property type="project" value="TreeGrafter"/>
</dbReference>
<evidence type="ECO:0000313" key="4">
    <source>
        <dbReference type="EMBL" id="RDH21962.1"/>
    </source>
</evidence>
<name>A0A370C8B5_ASPNG</name>
<dbReference type="PROSITE" id="PS51462">
    <property type="entry name" value="NUDIX"/>
    <property type="match status" value="1"/>
</dbReference>
<evidence type="ECO:0000256" key="2">
    <source>
        <dbReference type="RuleBase" id="RU003476"/>
    </source>
</evidence>
<sequence>MDQTIRVAVAVYVFNKHGQTILGQRKGSLGAGMSYSPFHPTATAISSYLRHHSNPLEGSWGHPGGHLEFNETFEACAAREVLEETGLEVTDIRFLTAINNVMLEGGKHYVTIFVGCRLVDEDAEPVVMEPEKCVRWDWVTWDEMKATIERQREAERLGKMEEFEGRVLFKPILNLLQQRVGFDPLEIYQSVGRS</sequence>
<dbReference type="InterPro" id="IPR020476">
    <property type="entry name" value="Nudix_hydrolase"/>
</dbReference>
<dbReference type="VEuPathDB" id="FungiDB:M747DRAFT_234291"/>
<evidence type="ECO:0000256" key="1">
    <source>
        <dbReference type="ARBA" id="ARBA00022801"/>
    </source>
</evidence>
<dbReference type="Pfam" id="PF00293">
    <property type="entry name" value="NUDIX"/>
    <property type="match status" value="1"/>
</dbReference>
<protein>
    <recommendedName>
        <fullName evidence="3">Nudix hydrolase domain-containing protein</fullName>
    </recommendedName>
</protein>
<dbReference type="PANTHER" id="PTHR16099">
    <property type="entry name" value="8-OXO-DGTP DIPHOSPHATES NUDT15"/>
    <property type="match status" value="1"/>
</dbReference>
<dbReference type="InterPro" id="IPR015797">
    <property type="entry name" value="NUDIX_hydrolase-like_dom_sf"/>
</dbReference>
<dbReference type="InterPro" id="IPR020084">
    <property type="entry name" value="NUDIX_hydrolase_CS"/>
</dbReference>
<dbReference type="PANTHER" id="PTHR16099:SF5">
    <property type="entry name" value="NUCLEOTIDE TRIPHOSPHATE DIPHOSPHATASE NUDT15"/>
    <property type="match status" value="1"/>
</dbReference>
<dbReference type="CDD" id="cd04678">
    <property type="entry name" value="NUDIX_MTH2_Nudt15"/>
    <property type="match status" value="1"/>
</dbReference>
<gene>
    <name evidence="4" type="ORF">M747DRAFT_234291</name>
</gene>
<dbReference type="Proteomes" id="UP000253845">
    <property type="component" value="Unassembled WGS sequence"/>
</dbReference>
<dbReference type="SUPFAM" id="SSF55811">
    <property type="entry name" value="Nudix"/>
    <property type="match status" value="1"/>
</dbReference>
<evidence type="ECO:0000259" key="3">
    <source>
        <dbReference type="PROSITE" id="PS51462"/>
    </source>
</evidence>
<comment type="similarity">
    <text evidence="2">Belongs to the Nudix hydrolase family.</text>
</comment>
<dbReference type="EMBL" id="KZ851909">
    <property type="protein sequence ID" value="RDH21962.1"/>
    <property type="molecule type" value="Genomic_DNA"/>
</dbReference>
<dbReference type="InterPro" id="IPR000086">
    <property type="entry name" value="NUDIX_hydrolase_dom"/>
</dbReference>